<accession>A0A437KXZ0</accession>
<evidence type="ECO:0000313" key="2">
    <source>
        <dbReference type="Proteomes" id="UP000285211"/>
    </source>
</evidence>
<comment type="caution">
    <text evidence="1">The sequence shown here is derived from an EMBL/GenBank/DDBJ whole genome shotgun (WGS) entry which is preliminary data.</text>
</comment>
<gene>
    <name evidence="1" type="ORF">EOD40_06340</name>
</gene>
<reference evidence="1 2" key="1">
    <citation type="submission" date="2019-01" db="EMBL/GenBank/DDBJ databases">
        <authorList>
            <person name="Chen W.-M."/>
        </authorList>
    </citation>
    <scope>NUCLEOTIDE SEQUENCE [LARGE SCALE GENOMIC DNA]</scope>
    <source>
        <strain evidence="1 2">BBQ-12</strain>
    </source>
</reference>
<dbReference type="RefSeq" id="WP_128194059.1">
    <property type="nucleotide sequence ID" value="NZ_SACJ01000003.1"/>
</dbReference>
<dbReference type="AlphaFoldDB" id="A0A437KXZ0"/>
<evidence type="ECO:0000313" key="1">
    <source>
        <dbReference type="EMBL" id="RVT77422.1"/>
    </source>
</evidence>
<sequence length="330" mass="37543">MKIHFLIFCLICNFTYSQISGCTDAMAKNFNPNATINDGSCSYSKTKLKPDFSSIISDSIPETSGLIAFDSLLWTHNDDHDTTLYGMDVSGKIRKKITLSNVINQDWEEITQDENYIYIGDFGNNYQGNRTNLHILKTNKSTIYDQNPKCDTITFVYENQTDFSPQASNATNFDCEAFLVYQDSIYLFTKEWKTQQTTIYSLPNSTGNHVAKVKASLNTEGLVSGATFMPSQKTIVLCGYSKNGKPFLYLLYDFKDSDFLSGNKRKINLKIPFHQIEGIATFDGIHYYLTNEHLQLKPILNVPQKLHEINLSPFLNSFLQNQKPQPKTIN</sequence>
<dbReference type="EMBL" id="SACJ01000003">
    <property type="protein sequence ID" value="RVT77422.1"/>
    <property type="molecule type" value="Genomic_DNA"/>
</dbReference>
<organism evidence="1 2">
    <name type="scientific">Flavobacterium sufflavum</name>
    <dbReference type="NCBI Taxonomy" id="1921138"/>
    <lineage>
        <taxon>Bacteria</taxon>
        <taxon>Pseudomonadati</taxon>
        <taxon>Bacteroidota</taxon>
        <taxon>Flavobacteriia</taxon>
        <taxon>Flavobacteriales</taxon>
        <taxon>Flavobacteriaceae</taxon>
        <taxon>Flavobacterium</taxon>
    </lineage>
</organism>
<dbReference type="OrthoDB" id="9798438at2"/>
<proteinExistence type="predicted"/>
<protein>
    <submittedName>
        <fullName evidence="1">T9SS C-terminal target domain-containing protein</fullName>
    </submittedName>
</protein>
<dbReference type="Proteomes" id="UP000285211">
    <property type="component" value="Unassembled WGS sequence"/>
</dbReference>
<keyword evidence="2" id="KW-1185">Reference proteome</keyword>
<name>A0A437KXZ0_9FLAO</name>